<name>B8KWD2_9GAMM</name>
<protein>
    <submittedName>
        <fullName evidence="2">Phosphate-selective porin O and P</fullName>
    </submittedName>
</protein>
<dbReference type="eggNOG" id="COG3746">
    <property type="taxonomic scope" value="Bacteria"/>
</dbReference>
<proteinExistence type="predicted"/>
<dbReference type="Pfam" id="PF07396">
    <property type="entry name" value="Porin_O_P"/>
    <property type="match status" value="1"/>
</dbReference>
<sequence length="486" mass="55351">MIAGWLLSLCASLYLPTAFAADKELLDILLGNGVITEEQHARLLGKASLSSDDILTPAETSVAETSEPGIVVVVEEEVLDDKIRSSVDAEIARVMSEESPVVADYGSKGFGFATRDGNFATNLQWRAQFRYNTPFNSDPRQLDDFTDEKTSSFEPRRLRMKIGGHGFRPWIKYYFEVDLQPARDVDADAISSGARVIDWRIDLAKWEWGGIRLGQWKVDLNRERVDSSGRQQFVERSIVNRVFTIDRQVGLQLRGRLFNGTAADLNYYAGVFNGEGRGVKNSNEDHLYMGRLQWNFLGRELAWRQTDVEFTEHPTGSFAIAGFTNEGACTRWSSSGCGNLDGFLQPAVAEPDQYRIKQGVQEFAFKYRGFSFQQEWHRKFITDRVEKTQSDLTGAYMQVGYFPHYLIDAFPAPLELAARYAYVEEPNKSDRLFYNEREEITLGANWFFNGHRNKLTLDASHLIVDDGLLNVRDSENRVRLQWDVSF</sequence>
<dbReference type="InterPro" id="IPR010870">
    <property type="entry name" value="Porin_O/P"/>
</dbReference>
<accession>B8KWD2</accession>
<reference evidence="3" key="1">
    <citation type="journal article" date="2013" name="BMC Microbiol.">
        <title>Taxonomy and evolution of bacteriochlorophyll a-containing members of the OM60/NOR5 clade of marine gammaproteobacteria: description of Luminiphilus syltensis gen. nov., sp. nov., reclassification of Haliea rubra as Pseudohaliea rubra gen. nov., comb. nov., and emendation of Chromatocurvus halotolerans.</title>
        <authorList>
            <person name="Spring S."/>
            <person name="Riedel T."/>
            <person name="Sproer C."/>
            <person name="Yan S."/>
            <person name="Harder J."/>
            <person name="Fuchs B.M."/>
        </authorList>
    </citation>
    <scope>NUCLEOTIDE SEQUENCE [LARGE SCALE GENOMIC DNA]</scope>
    <source>
        <strain evidence="3">NOR51-B</strain>
    </source>
</reference>
<feature type="signal peptide" evidence="1">
    <location>
        <begin position="1"/>
        <end position="20"/>
    </location>
</feature>
<dbReference type="SUPFAM" id="SSF56935">
    <property type="entry name" value="Porins"/>
    <property type="match status" value="1"/>
</dbReference>
<dbReference type="InterPro" id="IPR023614">
    <property type="entry name" value="Porin_dom_sf"/>
</dbReference>
<keyword evidence="3" id="KW-1185">Reference proteome</keyword>
<dbReference type="EMBL" id="DS999411">
    <property type="protein sequence ID" value="EED36298.1"/>
    <property type="molecule type" value="Genomic_DNA"/>
</dbReference>
<evidence type="ECO:0000256" key="1">
    <source>
        <dbReference type="SAM" id="SignalP"/>
    </source>
</evidence>
<dbReference type="Proteomes" id="UP000004699">
    <property type="component" value="Unassembled WGS sequence"/>
</dbReference>
<dbReference type="AlphaFoldDB" id="B8KWD2"/>
<evidence type="ECO:0000313" key="3">
    <source>
        <dbReference type="Proteomes" id="UP000004699"/>
    </source>
</evidence>
<dbReference type="Gene3D" id="2.40.160.10">
    <property type="entry name" value="Porin"/>
    <property type="match status" value="1"/>
</dbReference>
<dbReference type="STRING" id="565045.NOR51B_2248"/>
<dbReference type="HOGENOM" id="CLU_047253_0_0_6"/>
<organism evidence="2 3">
    <name type="scientific">Luminiphilus syltensis NOR5-1B</name>
    <dbReference type="NCBI Taxonomy" id="565045"/>
    <lineage>
        <taxon>Bacteria</taxon>
        <taxon>Pseudomonadati</taxon>
        <taxon>Pseudomonadota</taxon>
        <taxon>Gammaproteobacteria</taxon>
        <taxon>Cellvibrionales</taxon>
        <taxon>Halieaceae</taxon>
        <taxon>Luminiphilus</taxon>
    </lineage>
</organism>
<keyword evidence="1" id="KW-0732">Signal</keyword>
<gene>
    <name evidence="2" type="ORF">NOR51B_2248</name>
</gene>
<evidence type="ECO:0000313" key="2">
    <source>
        <dbReference type="EMBL" id="EED36298.1"/>
    </source>
</evidence>
<feature type="chain" id="PRO_5002876575" evidence="1">
    <location>
        <begin position="21"/>
        <end position="486"/>
    </location>
</feature>